<gene>
    <name evidence="2" type="ORF">CAEBREN_31731</name>
</gene>
<sequence length="334" mass="36395">MGTLHNEMKHRAFKRAVSVGTEDCLPENQELLNMVKKEVADERRKSMMLGAEEDQDGDGDLRMESLKEVKEETEMDSGEAAKDGSGELRAASPVGGLGSGENESSREAEGSGEEKSVGGPLSGAAKTDVRSSVTGALKKEADIGSSLRDGDASNPNVKEDVAPENAGKPKSFEPITGRKLEFSLEFMGELAIWKTQVEEEEKGRGKAPLDADQKRHQFYQAVKDLLEAEELLKKALSEKESAEKTAAEEYAIRKRREFFELVKKVAGEGPGTSAGILKEEVVGRDSDPEVTLKRKKFFERVAKLVAGEQGSSDGTTQEQQDAKEETRSEHSDDS</sequence>
<feature type="region of interest" description="Disordered" evidence="1">
    <location>
        <begin position="43"/>
        <end position="174"/>
    </location>
</feature>
<organism evidence="3">
    <name type="scientific">Caenorhabditis brenneri</name>
    <name type="common">Nematode worm</name>
    <dbReference type="NCBI Taxonomy" id="135651"/>
    <lineage>
        <taxon>Eukaryota</taxon>
        <taxon>Metazoa</taxon>
        <taxon>Ecdysozoa</taxon>
        <taxon>Nematoda</taxon>
        <taxon>Chromadorea</taxon>
        <taxon>Rhabditida</taxon>
        <taxon>Rhabditina</taxon>
        <taxon>Rhabditomorpha</taxon>
        <taxon>Rhabditoidea</taxon>
        <taxon>Rhabditidae</taxon>
        <taxon>Peloderinae</taxon>
        <taxon>Caenorhabditis</taxon>
    </lineage>
</organism>
<protein>
    <submittedName>
        <fullName evidence="2">Uncharacterized protein</fullName>
    </submittedName>
</protein>
<proteinExistence type="predicted"/>
<dbReference type="EMBL" id="GL379868">
    <property type="protein sequence ID" value="EGT58382.1"/>
    <property type="molecule type" value="Genomic_DNA"/>
</dbReference>
<feature type="compositionally biased region" description="Basic and acidic residues" evidence="1">
    <location>
        <begin position="320"/>
        <end position="334"/>
    </location>
</feature>
<dbReference type="HOGENOM" id="CLU_832175_0_0_1"/>
<dbReference type="InParanoid" id="G0NDP3"/>
<evidence type="ECO:0000313" key="3">
    <source>
        <dbReference type="Proteomes" id="UP000008068"/>
    </source>
</evidence>
<dbReference type="AlphaFoldDB" id="G0NDP3"/>
<accession>G0NDP3</accession>
<evidence type="ECO:0000313" key="2">
    <source>
        <dbReference type="EMBL" id="EGT58382.1"/>
    </source>
</evidence>
<feature type="region of interest" description="Disordered" evidence="1">
    <location>
        <begin position="306"/>
        <end position="334"/>
    </location>
</feature>
<evidence type="ECO:0000256" key="1">
    <source>
        <dbReference type="SAM" id="MobiDB-lite"/>
    </source>
</evidence>
<keyword evidence="3" id="KW-1185">Reference proteome</keyword>
<feature type="compositionally biased region" description="Polar residues" evidence="1">
    <location>
        <begin position="309"/>
        <end position="319"/>
    </location>
</feature>
<feature type="compositionally biased region" description="Basic and acidic residues" evidence="1">
    <location>
        <begin position="59"/>
        <end position="72"/>
    </location>
</feature>
<reference evidence="3" key="1">
    <citation type="submission" date="2011-07" db="EMBL/GenBank/DDBJ databases">
        <authorList>
            <consortium name="Caenorhabditis brenneri Sequencing and Analysis Consortium"/>
            <person name="Wilson R.K."/>
        </authorList>
    </citation>
    <scope>NUCLEOTIDE SEQUENCE [LARGE SCALE GENOMIC DNA]</scope>
    <source>
        <strain evidence="3">PB2801</strain>
    </source>
</reference>
<feature type="compositionally biased region" description="Basic and acidic residues" evidence="1">
    <location>
        <begin position="103"/>
        <end position="116"/>
    </location>
</feature>
<dbReference type="Proteomes" id="UP000008068">
    <property type="component" value="Unassembled WGS sequence"/>
</dbReference>
<name>G0NDP3_CAEBE</name>